<dbReference type="InterPro" id="IPR027923">
    <property type="entry name" value="Hydrophob_seed_dom"/>
</dbReference>
<keyword evidence="4" id="KW-1185">Reference proteome</keyword>
<dbReference type="PANTHER" id="PTHR31731">
    <property type="match status" value="1"/>
</dbReference>
<evidence type="ECO:0000313" key="3">
    <source>
        <dbReference type="EnsemblPlants" id="AET1Gv20532100.1"/>
    </source>
</evidence>
<keyword evidence="1" id="KW-0732">Signal</keyword>
<dbReference type="STRING" id="200361.A0A452YTW0"/>
<proteinExistence type="predicted"/>
<dbReference type="Proteomes" id="UP000015105">
    <property type="component" value="Chromosome 1D"/>
</dbReference>
<feature type="chain" id="PRO_5019187787" description="Bifunctional inhibitor/plant lipid transfer protein/seed storage helical domain-containing protein" evidence="1">
    <location>
        <begin position="43"/>
        <end position="168"/>
    </location>
</feature>
<reference evidence="3" key="5">
    <citation type="journal article" date="2021" name="G3 (Bethesda)">
        <title>Aegilops tauschii genome assembly Aet v5.0 features greater sequence contiguity and improved annotation.</title>
        <authorList>
            <person name="Wang L."/>
            <person name="Zhu T."/>
            <person name="Rodriguez J.C."/>
            <person name="Deal K.R."/>
            <person name="Dubcovsky J."/>
            <person name="McGuire P.E."/>
            <person name="Lux T."/>
            <person name="Spannagl M."/>
            <person name="Mayer K.F.X."/>
            <person name="Baldrich P."/>
            <person name="Meyers B.C."/>
            <person name="Huo N."/>
            <person name="Gu Y.Q."/>
            <person name="Zhou H."/>
            <person name="Devos K.M."/>
            <person name="Bennetzen J.L."/>
            <person name="Unver T."/>
            <person name="Budak H."/>
            <person name="Gulick P.J."/>
            <person name="Galiba G."/>
            <person name="Kalapos B."/>
            <person name="Nelson D.R."/>
            <person name="Li P."/>
            <person name="You F.M."/>
            <person name="Luo M.C."/>
            <person name="Dvorak J."/>
        </authorList>
    </citation>
    <scope>NUCLEOTIDE SEQUENCE [LARGE SCALE GENOMIC DNA]</scope>
    <source>
        <strain evidence="3">cv. AL8/78</strain>
    </source>
</reference>
<sequence>PSSHASQTQSTSYITLAHHTITMACKAAIFVALSLLLSAVAANGCGSTYCQPPVVVPTPPVVVPPPYHGGGGHGHGHGHGGQCSINVLNLRVCANVLGGLLGLKIGVPARDQCCPLLQGLADLDAAVCLCTAVRANILGLHLNVPVDISLLLNHCGKTCPSGFICPAH</sequence>
<evidence type="ECO:0000256" key="1">
    <source>
        <dbReference type="SAM" id="SignalP"/>
    </source>
</evidence>
<dbReference type="InterPro" id="IPR051636">
    <property type="entry name" value="Plant_LTP/defense-related"/>
</dbReference>
<evidence type="ECO:0000259" key="2">
    <source>
        <dbReference type="SMART" id="SM00499"/>
    </source>
</evidence>
<reference evidence="4" key="2">
    <citation type="journal article" date="2017" name="Nat. Plants">
        <title>The Aegilops tauschii genome reveals multiple impacts of transposons.</title>
        <authorList>
            <person name="Zhao G."/>
            <person name="Zou C."/>
            <person name="Li K."/>
            <person name="Wang K."/>
            <person name="Li T."/>
            <person name="Gao L."/>
            <person name="Zhang X."/>
            <person name="Wang H."/>
            <person name="Yang Z."/>
            <person name="Liu X."/>
            <person name="Jiang W."/>
            <person name="Mao L."/>
            <person name="Kong X."/>
            <person name="Jiao Y."/>
            <person name="Jia J."/>
        </authorList>
    </citation>
    <scope>NUCLEOTIDE SEQUENCE [LARGE SCALE GENOMIC DNA]</scope>
    <source>
        <strain evidence="4">cv. AL8/78</strain>
    </source>
</reference>
<feature type="domain" description="Bifunctional inhibitor/plant lipid transfer protein/seed storage helical" evidence="2">
    <location>
        <begin position="83"/>
        <end position="165"/>
    </location>
</feature>
<dbReference type="Gene3D" id="1.10.110.10">
    <property type="entry name" value="Plant lipid-transfer and hydrophobic proteins"/>
    <property type="match status" value="1"/>
</dbReference>
<protein>
    <recommendedName>
        <fullName evidence="2">Bifunctional inhibitor/plant lipid transfer protein/seed storage helical domain-containing protein</fullName>
    </recommendedName>
</protein>
<organism evidence="3 4">
    <name type="scientific">Aegilops tauschii subsp. strangulata</name>
    <name type="common">Goatgrass</name>
    <dbReference type="NCBI Taxonomy" id="200361"/>
    <lineage>
        <taxon>Eukaryota</taxon>
        <taxon>Viridiplantae</taxon>
        <taxon>Streptophyta</taxon>
        <taxon>Embryophyta</taxon>
        <taxon>Tracheophyta</taxon>
        <taxon>Spermatophyta</taxon>
        <taxon>Magnoliopsida</taxon>
        <taxon>Liliopsida</taxon>
        <taxon>Poales</taxon>
        <taxon>Poaceae</taxon>
        <taxon>BOP clade</taxon>
        <taxon>Pooideae</taxon>
        <taxon>Triticodae</taxon>
        <taxon>Triticeae</taxon>
        <taxon>Triticinae</taxon>
        <taxon>Aegilops</taxon>
    </lineage>
</organism>
<reference evidence="3" key="3">
    <citation type="journal article" date="2017" name="Nature">
        <title>Genome sequence of the progenitor of the wheat D genome Aegilops tauschii.</title>
        <authorList>
            <person name="Luo M.C."/>
            <person name="Gu Y.Q."/>
            <person name="Puiu D."/>
            <person name="Wang H."/>
            <person name="Twardziok S.O."/>
            <person name="Deal K.R."/>
            <person name="Huo N."/>
            <person name="Zhu T."/>
            <person name="Wang L."/>
            <person name="Wang Y."/>
            <person name="McGuire P.E."/>
            <person name="Liu S."/>
            <person name="Long H."/>
            <person name="Ramasamy R.K."/>
            <person name="Rodriguez J.C."/>
            <person name="Van S.L."/>
            <person name="Yuan L."/>
            <person name="Wang Z."/>
            <person name="Xia Z."/>
            <person name="Xiao L."/>
            <person name="Anderson O.D."/>
            <person name="Ouyang S."/>
            <person name="Liang Y."/>
            <person name="Zimin A.V."/>
            <person name="Pertea G."/>
            <person name="Qi P."/>
            <person name="Bennetzen J.L."/>
            <person name="Dai X."/>
            <person name="Dawson M.W."/>
            <person name="Muller H.G."/>
            <person name="Kugler K."/>
            <person name="Rivarola-Duarte L."/>
            <person name="Spannagl M."/>
            <person name="Mayer K.F.X."/>
            <person name="Lu F.H."/>
            <person name="Bevan M.W."/>
            <person name="Leroy P."/>
            <person name="Li P."/>
            <person name="You F.M."/>
            <person name="Sun Q."/>
            <person name="Liu Z."/>
            <person name="Lyons E."/>
            <person name="Wicker T."/>
            <person name="Salzberg S.L."/>
            <person name="Devos K.M."/>
            <person name="Dvorak J."/>
        </authorList>
    </citation>
    <scope>NUCLEOTIDE SEQUENCE [LARGE SCALE GENOMIC DNA]</scope>
    <source>
        <strain evidence="3">cv. AL8/78</strain>
    </source>
</reference>
<dbReference type="AlphaFoldDB" id="A0A452YTW0"/>
<dbReference type="CDD" id="cd01958">
    <property type="entry name" value="HPS_like"/>
    <property type="match status" value="1"/>
</dbReference>
<dbReference type="InterPro" id="IPR016140">
    <property type="entry name" value="Bifunc_inhib/LTP/seed_store"/>
</dbReference>
<dbReference type="EnsemblPlants" id="AET1Gv20532100.1">
    <property type="protein sequence ID" value="AET1Gv20532100.1"/>
    <property type="gene ID" value="AET1Gv20532100"/>
</dbReference>
<evidence type="ECO:0000313" key="4">
    <source>
        <dbReference type="Proteomes" id="UP000015105"/>
    </source>
</evidence>
<dbReference type="Pfam" id="PF14547">
    <property type="entry name" value="Hydrophob_seed"/>
    <property type="match status" value="1"/>
</dbReference>
<dbReference type="SMART" id="SM00499">
    <property type="entry name" value="AAI"/>
    <property type="match status" value="1"/>
</dbReference>
<dbReference type="Gramene" id="AET1Gv20532100.1">
    <property type="protein sequence ID" value="AET1Gv20532100.1"/>
    <property type="gene ID" value="AET1Gv20532100"/>
</dbReference>
<reference evidence="3" key="4">
    <citation type="submission" date="2019-03" db="UniProtKB">
        <authorList>
            <consortium name="EnsemblPlants"/>
        </authorList>
    </citation>
    <scope>IDENTIFICATION</scope>
</reference>
<dbReference type="SUPFAM" id="SSF47699">
    <property type="entry name" value="Bifunctional inhibitor/lipid-transfer protein/seed storage 2S albumin"/>
    <property type="match status" value="1"/>
</dbReference>
<feature type="signal peptide" evidence="1">
    <location>
        <begin position="1"/>
        <end position="42"/>
    </location>
</feature>
<reference evidence="4" key="1">
    <citation type="journal article" date="2014" name="Science">
        <title>Ancient hybridizations among the ancestral genomes of bread wheat.</title>
        <authorList>
            <consortium name="International Wheat Genome Sequencing Consortium,"/>
            <person name="Marcussen T."/>
            <person name="Sandve S.R."/>
            <person name="Heier L."/>
            <person name="Spannagl M."/>
            <person name="Pfeifer M."/>
            <person name="Jakobsen K.S."/>
            <person name="Wulff B.B."/>
            <person name="Steuernagel B."/>
            <person name="Mayer K.F."/>
            <person name="Olsen O.A."/>
        </authorList>
    </citation>
    <scope>NUCLEOTIDE SEQUENCE [LARGE SCALE GENOMIC DNA]</scope>
    <source>
        <strain evidence="4">cv. AL8/78</strain>
    </source>
</reference>
<dbReference type="InterPro" id="IPR036312">
    <property type="entry name" value="Bifun_inhib/LTP/seed_sf"/>
</dbReference>
<accession>A0A452YTW0</accession>
<name>A0A452YTW0_AEGTS</name>